<evidence type="ECO:0000256" key="3">
    <source>
        <dbReference type="ARBA" id="ARBA00022448"/>
    </source>
</evidence>
<keyword evidence="4" id="KW-1003">Cell membrane</keyword>
<feature type="transmembrane region" description="Helical" evidence="8">
    <location>
        <begin position="306"/>
        <end position="335"/>
    </location>
</feature>
<keyword evidence="6 8" id="KW-1133">Transmembrane helix</keyword>
<dbReference type="Pfam" id="PF01594">
    <property type="entry name" value="AI-2E_transport"/>
    <property type="match status" value="1"/>
</dbReference>
<proteinExistence type="inferred from homology"/>
<evidence type="ECO:0000256" key="5">
    <source>
        <dbReference type="ARBA" id="ARBA00022692"/>
    </source>
</evidence>
<evidence type="ECO:0000313" key="9">
    <source>
        <dbReference type="EMBL" id="ANG62573.1"/>
    </source>
</evidence>
<protein>
    <submittedName>
        <fullName evidence="9">AI-2E family transporter</fullName>
    </submittedName>
</protein>
<feature type="transmembrane region" description="Helical" evidence="8">
    <location>
        <begin position="270"/>
        <end position="294"/>
    </location>
</feature>
<reference evidence="9 10" key="2">
    <citation type="journal article" date="2018" name="Int. J. Syst. Evol. Microbiol.">
        <title>Marinobacterium aestuarii sp. nov., a benzene-degrading marine bacterium isolated from estuary sediment.</title>
        <authorList>
            <person name="Bae S.S."/>
            <person name="Jung J."/>
            <person name="Chung D."/>
            <person name="Baek K."/>
        </authorList>
    </citation>
    <scope>NUCLEOTIDE SEQUENCE [LARGE SCALE GENOMIC DNA]</scope>
    <source>
        <strain evidence="9 10">ST58-10</strain>
    </source>
</reference>
<dbReference type="GO" id="GO:0005886">
    <property type="term" value="C:plasma membrane"/>
    <property type="evidence" value="ECO:0007669"/>
    <property type="project" value="UniProtKB-SubCell"/>
</dbReference>
<keyword evidence="5 8" id="KW-0812">Transmembrane</keyword>
<keyword evidence="7 8" id="KW-0472">Membrane</keyword>
<feature type="transmembrane region" description="Helical" evidence="8">
    <location>
        <begin position="52"/>
        <end position="77"/>
    </location>
</feature>
<dbReference type="KEGG" id="mars:A8C75_08810"/>
<keyword evidence="10" id="KW-1185">Reference proteome</keyword>
<evidence type="ECO:0000256" key="4">
    <source>
        <dbReference type="ARBA" id="ARBA00022475"/>
    </source>
</evidence>
<evidence type="ECO:0000313" key="10">
    <source>
        <dbReference type="Proteomes" id="UP000078070"/>
    </source>
</evidence>
<evidence type="ECO:0000256" key="2">
    <source>
        <dbReference type="ARBA" id="ARBA00009773"/>
    </source>
</evidence>
<dbReference type="RefSeq" id="WP_067380877.1">
    <property type="nucleotide sequence ID" value="NZ_CP015839.1"/>
</dbReference>
<feature type="transmembrane region" description="Helical" evidence="8">
    <location>
        <begin position="244"/>
        <end position="263"/>
    </location>
</feature>
<dbReference type="STRING" id="1821621.A8C75_08810"/>
<keyword evidence="3" id="KW-0813">Transport</keyword>
<dbReference type="Proteomes" id="UP000078070">
    <property type="component" value="Chromosome"/>
</dbReference>
<comment type="similarity">
    <text evidence="2">Belongs to the autoinducer-2 exporter (AI-2E) (TC 2.A.86) family.</text>
</comment>
<accession>A0A1A9EYL6</accession>
<sequence length="365" mass="39479">MTESQRWFLLIVTLILGALVYMLAPILTPFLVGALLAYLFDPVADRLEAAKFGRTGAVVTVFVFMTAVLALTVLLLLPQLGRQIQVLLERVPMIIDLVEKRLVPLLESTLGVDLAAMDLGTLKSMLAGNWQQTGSLMAQLAGGITRSGLAVLAWIANLVLIPVVLFYLLRDWDLMMARIRMLLPRYLEPRVALWANECDEVLGAFIKGQLLVMLALGIIYAVGLWLVGLDIALLIGMLAGLASIVPYMGFIIGIFVAGIAAFIQFQDPMVLFWVGAVFAVGQALEGMVLTPLLVGDRIGLHPVAVIFAIMAGGQLFGFVGVLLALPVAAVIMVLLRHLHQGYKSSTLYGSAQVAEVELLNTEADE</sequence>
<reference evidence="10" key="1">
    <citation type="submission" date="2016-05" db="EMBL/GenBank/DDBJ databases">
        <authorList>
            <person name="Baek K."/>
            <person name="Yang S.-J."/>
        </authorList>
    </citation>
    <scope>NUCLEOTIDE SEQUENCE [LARGE SCALE GENOMIC DNA]</scope>
    <source>
        <strain evidence="10">ST58-10</strain>
    </source>
</reference>
<dbReference type="PANTHER" id="PTHR21716">
    <property type="entry name" value="TRANSMEMBRANE PROTEIN"/>
    <property type="match status" value="1"/>
</dbReference>
<dbReference type="AlphaFoldDB" id="A0A1A9EYL6"/>
<organism evidence="9 10">
    <name type="scientific">Marinobacterium aestuarii</name>
    <dbReference type="NCBI Taxonomy" id="1821621"/>
    <lineage>
        <taxon>Bacteria</taxon>
        <taxon>Pseudomonadati</taxon>
        <taxon>Pseudomonadota</taxon>
        <taxon>Gammaproteobacteria</taxon>
        <taxon>Oceanospirillales</taxon>
        <taxon>Oceanospirillaceae</taxon>
        <taxon>Marinobacterium</taxon>
    </lineage>
</organism>
<evidence type="ECO:0000256" key="7">
    <source>
        <dbReference type="ARBA" id="ARBA00023136"/>
    </source>
</evidence>
<feature type="transmembrane region" description="Helical" evidence="8">
    <location>
        <begin position="210"/>
        <end position="238"/>
    </location>
</feature>
<comment type="subcellular location">
    <subcellularLocation>
        <location evidence="1">Cell membrane</location>
        <topology evidence="1">Multi-pass membrane protein</topology>
    </subcellularLocation>
</comment>
<feature type="transmembrane region" description="Helical" evidence="8">
    <location>
        <begin position="148"/>
        <end position="169"/>
    </location>
</feature>
<feature type="transmembrane region" description="Helical" evidence="8">
    <location>
        <begin position="7"/>
        <end position="40"/>
    </location>
</feature>
<evidence type="ECO:0000256" key="1">
    <source>
        <dbReference type="ARBA" id="ARBA00004651"/>
    </source>
</evidence>
<evidence type="ECO:0000256" key="8">
    <source>
        <dbReference type="SAM" id="Phobius"/>
    </source>
</evidence>
<evidence type="ECO:0000256" key="6">
    <source>
        <dbReference type="ARBA" id="ARBA00022989"/>
    </source>
</evidence>
<dbReference type="GO" id="GO:0055085">
    <property type="term" value="P:transmembrane transport"/>
    <property type="evidence" value="ECO:0007669"/>
    <property type="project" value="TreeGrafter"/>
</dbReference>
<dbReference type="PANTHER" id="PTHR21716:SF53">
    <property type="entry name" value="PERMEASE PERM-RELATED"/>
    <property type="match status" value="1"/>
</dbReference>
<dbReference type="InterPro" id="IPR002549">
    <property type="entry name" value="AI-2E-like"/>
</dbReference>
<gene>
    <name evidence="9" type="ORF">A8C75_08810</name>
</gene>
<dbReference type="OrthoDB" id="5792512at2"/>
<name>A0A1A9EYL6_9GAMM</name>
<dbReference type="EMBL" id="CP015839">
    <property type="protein sequence ID" value="ANG62573.1"/>
    <property type="molecule type" value="Genomic_DNA"/>
</dbReference>